<dbReference type="HAMAP" id="MF_00649">
    <property type="entry name" value="DNA_gyrase_inhibitor_YacG"/>
    <property type="match status" value="1"/>
</dbReference>
<dbReference type="PANTHER" id="PTHR36150:SF1">
    <property type="entry name" value="DNA GYRASE INHIBITOR YACG"/>
    <property type="match status" value="1"/>
</dbReference>
<dbReference type="SUPFAM" id="SSF57716">
    <property type="entry name" value="Glucocorticoid receptor-like (DNA-binding domain)"/>
    <property type="match status" value="1"/>
</dbReference>
<keyword evidence="2 3" id="KW-0862">Zinc</keyword>
<dbReference type="EMBL" id="JBALHR010000007">
    <property type="protein sequence ID" value="MEH7828980.1"/>
    <property type="molecule type" value="Genomic_DNA"/>
</dbReference>
<feature type="binding site" evidence="3">
    <location>
        <position position="18"/>
    </location>
    <ligand>
        <name>Zn(2+)</name>
        <dbReference type="ChEBI" id="CHEBI:29105"/>
    </ligand>
</feature>
<comment type="function">
    <text evidence="3">Inhibits all the catalytic activities of DNA gyrase by preventing its interaction with DNA. Acts by binding directly to the C-terminal domain of GyrB, which probably disrupts DNA binding by the gyrase.</text>
</comment>
<dbReference type="Pfam" id="PF03884">
    <property type="entry name" value="YacG"/>
    <property type="match status" value="1"/>
</dbReference>
<organism evidence="5 6">
    <name type="scientific">Gemmobacter denitrificans</name>
    <dbReference type="NCBI Taxonomy" id="3123040"/>
    <lineage>
        <taxon>Bacteria</taxon>
        <taxon>Pseudomonadati</taxon>
        <taxon>Pseudomonadota</taxon>
        <taxon>Alphaproteobacteria</taxon>
        <taxon>Rhodobacterales</taxon>
        <taxon>Paracoccaceae</taxon>
        <taxon>Gemmobacter</taxon>
    </lineage>
</organism>
<comment type="caution">
    <text evidence="5">The sequence shown here is derived from an EMBL/GenBank/DDBJ whole genome shotgun (WGS) entry which is preliminary data.</text>
</comment>
<protein>
    <recommendedName>
        <fullName evidence="3">DNA gyrase inhibitor YacG</fullName>
    </recommendedName>
</protein>
<keyword evidence="6" id="KW-1185">Reference proteome</keyword>
<reference evidence="5" key="1">
    <citation type="submission" date="2024-02" db="EMBL/GenBank/DDBJ databases">
        <title>Genome sequences of strain Gemmobacter sp. JM10B15.</title>
        <authorList>
            <person name="Zhang M."/>
        </authorList>
    </citation>
    <scope>NUCLEOTIDE SEQUENCE</scope>
    <source>
        <strain evidence="5">JM10B15</strain>
    </source>
</reference>
<feature type="binding site" evidence="3">
    <location>
        <position position="3"/>
    </location>
    <ligand>
        <name>Zn(2+)</name>
        <dbReference type="ChEBI" id="CHEBI:29105"/>
    </ligand>
</feature>
<evidence type="ECO:0000313" key="5">
    <source>
        <dbReference type="EMBL" id="MEH7828980.1"/>
    </source>
</evidence>
<evidence type="ECO:0000256" key="4">
    <source>
        <dbReference type="SAM" id="MobiDB-lite"/>
    </source>
</evidence>
<dbReference type="InterPro" id="IPR005584">
    <property type="entry name" value="DNA_gyrase_inhibitor_YacG"/>
</dbReference>
<dbReference type="Proteomes" id="UP001431963">
    <property type="component" value="Unassembled WGS sequence"/>
</dbReference>
<sequence>MSCPVCQKDTDPKYRPFCSRRCADIDLGRWLKGSYVIPGAAQEEDDPAPGPDEARH</sequence>
<feature type="region of interest" description="Disordered" evidence="4">
    <location>
        <begin position="37"/>
        <end position="56"/>
    </location>
</feature>
<evidence type="ECO:0000313" key="6">
    <source>
        <dbReference type="Proteomes" id="UP001431963"/>
    </source>
</evidence>
<keyword evidence="1 3" id="KW-0479">Metal-binding</keyword>
<evidence type="ECO:0000256" key="1">
    <source>
        <dbReference type="ARBA" id="ARBA00022723"/>
    </source>
</evidence>
<dbReference type="PANTHER" id="PTHR36150">
    <property type="entry name" value="DNA GYRASE INHIBITOR YACG"/>
    <property type="match status" value="1"/>
</dbReference>
<proteinExistence type="inferred from homology"/>
<evidence type="ECO:0000256" key="2">
    <source>
        <dbReference type="ARBA" id="ARBA00022833"/>
    </source>
</evidence>
<evidence type="ECO:0000256" key="3">
    <source>
        <dbReference type="HAMAP-Rule" id="MF_00649"/>
    </source>
</evidence>
<dbReference type="Gene3D" id="3.30.50.10">
    <property type="entry name" value="Erythroid Transcription Factor GATA-1, subunit A"/>
    <property type="match status" value="1"/>
</dbReference>
<comment type="cofactor">
    <cofactor evidence="3">
        <name>Zn(2+)</name>
        <dbReference type="ChEBI" id="CHEBI:29105"/>
    </cofactor>
    <text evidence="3">Binds 1 zinc ion.</text>
</comment>
<name>A0ABU8BWA5_9RHOB</name>
<dbReference type="RefSeq" id="WP_335423581.1">
    <property type="nucleotide sequence ID" value="NZ_JBALHR010000007.1"/>
</dbReference>
<comment type="similarity">
    <text evidence="3">Belongs to the DNA gyrase inhibitor YacG family.</text>
</comment>
<feature type="binding site" evidence="3">
    <location>
        <position position="6"/>
    </location>
    <ligand>
        <name>Zn(2+)</name>
        <dbReference type="ChEBI" id="CHEBI:29105"/>
    </ligand>
</feature>
<gene>
    <name evidence="3 5" type="primary">yacG</name>
    <name evidence="5" type="ORF">V6590_12540</name>
</gene>
<feature type="binding site" evidence="3">
    <location>
        <position position="22"/>
    </location>
    <ligand>
        <name>Zn(2+)</name>
        <dbReference type="ChEBI" id="CHEBI:29105"/>
    </ligand>
</feature>
<accession>A0ABU8BWA5</accession>
<dbReference type="InterPro" id="IPR013088">
    <property type="entry name" value="Znf_NHR/GATA"/>
</dbReference>
<comment type="subunit">
    <text evidence="3">Interacts with GyrB.</text>
</comment>